<accession>A0A1H2V7P8</accession>
<reference evidence="1 2" key="1">
    <citation type="submission" date="2016-10" db="EMBL/GenBank/DDBJ databases">
        <authorList>
            <person name="de Groot N.N."/>
        </authorList>
    </citation>
    <scope>NUCLEOTIDE SEQUENCE [LARGE SCALE GENOMIC DNA]</scope>
    <source>
        <strain evidence="1 2">DSM 45610</strain>
    </source>
</reference>
<protein>
    <submittedName>
        <fullName evidence="1">Uncharacterized protein</fullName>
    </submittedName>
</protein>
<gene>
    <name evidence="1" type="ORF">SAMN05444487_10518</name>
</gene>
<sequence>MKKSRFLIIIAIIVFACTPVAFGPDKLETKVVANGSNDTSLPGSS</sequence>
<name>A0A1H2V7P8_9BACL</name>
<organism evidence="1 2">
    <name type="scientific">Marininema mesophilum</name>
    <dbReference type="NCBI Taxonomy" id="1048340"/>
    <lineage>
        <taxon>Bacteria</taxon>
        <taxon>Bacillati</taxon>
        <taxon>Bacillota</taxon>
        <taxon>Bacilli</taxon>
        <taxon>Bacillales</taxon>
        <taxon>Thermoactinomycetaceae</taxon>
        <taxon>Marininema</taxon>
    </lineage>
</organism>
<dbReference type="Proteomes" id="UP000198534">
    <property type="component" value="Unassembled WGS sequence"/>
</dbReference>
<dbReference type="RefSeq" id="WP_177167922.1">
    <property type="nucleotide sequence ID" value="NZ_FNNQ01000005.1"/>
</dbReference>
<keyword evidence="2" id="KW-1185">Reference proteome</keyword>
<dbReference type="AlphaFoldDB" id="A0A1H2V7P8"/>
<proteinExistence type="predicted"/>
<evidence type="ECO:0000313" key="2">
    <source>
        <dbReference type="Proteomes" id="UP000198534"/>
    </source>
</evidence>
<evidence type="ECO:0000313" key="1">
    <source>
        <dbReference type="EMBL" id="SDW64357.1"/>
    </source>
</evidence>
<dbReference type="EMBL" id="FNNQ01000005">
    <property type="protein sequence ID" value="SDW64357.1"/>
    <property type="molecule type" value="Genomic_DNA"/>
</dbReference>
<dbReference type="PROSITE" id="PS51257">
    <property type="entry name" value="PROKAR_LIPOPROTEIN"/>
    <property type="match status" value="1"/>
</dbReference>